<sequence length="129" mass="15027">MELVIPDEYLQDSRGEPFLLFDSGLSEDRILLFSTERNLSYMEHSRQWYIDGTFKVAPPLFHQVYTIHTGLQRRYNNDPNFALQLKQLAALAFVPENHVIASYEELIGSGFYTDNDNILLLVTNYFEDT</sequence>
<dbReference type="AlphaFoldDB" id="A0AAN7Q9L9"/>
<protein>
    <submittedName>
        <fullName evidence="1">Uncharacterized protein</fullName>
    </submittedName>
</protein>
<dbReference type="Proteomes" id="UP001353858">
    <property type="component" value="Unassembled WGS sequence"/>
</dbReference>
<organism evidence="1 2">
    <name type="scientific">Aquatica leii</name>
    <dbReference type="NCBI Taxonomy" id="1421715"/>
    <lineage>
        <taxon>Eukaryota</taxon>
        <taxon>Metazoa</taxon>
        <taxon>Ecdysozoa</taxon>
        <taxon>Arthropoda</taxon>
        <taxon>Hexapoda</taxon>
        <taxon>Insecta</taxon>
        <taxon>Pterygota</taxon>
        <taxon>Neoptera</taxon>
        <taxon>Endopterygota</taxon>
        <taxon>Coleoptera</taxon>
        <taxon>Polyphaga</taxon>
        <taxon>Elateriformia</taxon>
        <taxon>Elateroidea</taxon>
        <taxon>Lampyridae</taxon>
        <taxon>Luciolinae</taxon>
        <taxon>Aquatica</taxon>
    </lineage>
</organism>
<dbReference type="EMBL" id="JARPUR010000001">
    <property type="protein sequence ID" value="KAK4884135.1"/>
    <property type="molecule type" value="Genomic_DNA"/>
</dbReference>
<reference evidence="2" key="1">
    <citation type="submission" date="2023-01" db="EMBL/GenBank/DDBJ databases">
        <title>Key to firefly adult light organ development and bioluminescence: homeobox transcription factors regulate luciferase expression and transportation to peroxisome.</title>
        <authorList>
            <person name="Fu X."/>
        </authorList>
    </citation>
    <scope>NUCLEOTIDE SEQUENCE [LARGE SCALE GENOMIC DNA]</scope>
</reference>
<name>A0AAN7Q9L9_9COLE</name>
<comment type="caution">
    <text evidence="1">The sequence shown here is derived from an EMBL/GenBank/DDBJ whole genome shotgun (WGS) entry which is preliminary data.</text>
</comment>
<evidence type="ECO:0000313" key="2">
    <source>
        <dbReference type="Proteomes" id="UP001353858"/>
    </source>
</evidence>
<proteinExistence type="predicted"/>
<accession>A0AAN7Q9L9</accession>
<gene>
    <name evidence="1" type="ORF">RN001_000406</name>
</gene>
<evidence type="ECO:0000313" key="1">
    <source>
        <dbReference type="EMBL" id="KAK4884135.1"/>
    </source>
</evidence>
<keyword evidence="2" id="KW-1185">Reference proteome</keyword>